<feature type="compositionally biased region" description="Basic and acidic residues" evidence="1">
    <location>
        <begin position="959"/>
        <end position="970"/>
    </location>
</feature>
<feature type="compositionally biased region" description="Polar residues" evidence="1">
    <location>
        <begin position="854"/>
        <end position="866"/>
    </location>
</feature>
<feature type="region of interest" description="Disordered" evidence="1">
    <location>
        <begin position="955"/>
        <end position="988"/>
    </location>
</feature>
<organism evidence="2 3">
    <name type="scientific">Volvox reticuliferus</name>
    <dbReference type="NCBI Taxonomy" id="1737510"/>
    <lineage>
        <taxon>Eukaryota</taxon>
        <taxon>Viridiplantae</taxon>
        <taxon>Chlorophyta</taxon>
        <taxon>core chlorophytes</taxon>
        <taxon>Chlorophyceae</taxon>
        <taxon>CS clade</taxon>
        <taxon>Chlamydomonadales</taxon>
        <taxon>Volvocaceae</taxon>
        <taxon>Volvox</taxon>
    </lineage>
</organism>
<comment type="caution">
    <text evidence="2">The sequence shown here is derived from an EMBL/GenBank/DDBJ whole genome shotgun (WGS) entry which is preliminary data.</text>
</comment>
<feature type="compositionally biased region" description="Basic residues" evidence="1">
    <location>
        <begin position="978"/>
        <end position="988"/>
    </location>
</feature>
<feature type="non-terminal residue" evidence="2">
    <location>
        <position position="1"/>
    </location>
</feature>
<accession>A0A8J4GK00</accession>
<dbReference type="EMBL" id="BNCQ01000027">
    <property type="protein sequence ID" value="GIM08533.1"/>
    <property type="molecule type" value="Genomic_DNA"/>
</dbReference>
<name>A0A8J4GK00_9CHLO</name>
<dbReference type="Proteomes" id="UP000722791">
    <property type="component" value="Unassembled WGS sequence"/>
</dbReference>
<gene>
    <name evidence="2" type="ORF">Vretimale_12503</name>
</gene>
<feature type="region of interest" description="Disordered" evidence="1">
    <location>
        <begin position="854"/>
        <end position="875"/>
    </location>
</feature>
<feature type="compositionally biased region" description="Polar residues" evidence="1">
    <location>
        <begin position="624"/>
        <end position="633"/>
    </location>
</feature>
<feature type="region of interest" description="Disordered" evidence="1">
    <location>
        <begin position="616"/>
        <end position="642"/>
    </location>
</feature>
<evidence type="ECO:0000313" key="3">
    <source>
        <dbReference type="Proteomes" id="UP000722791"/>
    </source>
</evidence>
<proteinExistence type="predicted"/>
<sequence>LNYTALSGLFEWSQSLPAHIKLSYHGSSCKVLGSYAASPAAIVVVCCCGACEKKPAVPFRSGGSICSLQVRPGYRIRCYLYMTQWAPEENCRAYGLNQSEGILGKPRCWQCRPRVLSSHCTSFFFVQDWSLHVTLEPLALQDLMVVQQATANTPVPFSLWLRAASLMMGGEKLKRKQLCVYWYDSVNQEGREPRLPSALISPGATAAVGVWRAATIIDFDACSSRYTVKYHTDHKKLQSYLYLPITMLHFARMPPAPGTAPRNVAEGFQPLPSAILQTPPTLPLAHLQLLRWPQQQQLQEQQQQEQQDQQRQQQLLLLSASNQPTLPTAAQPQSTLSKLVPLTTLPLAAGAPGWSVVPPVSAASMTRGTVAAATTAATTGWIQLGDIPSAATAAAPNAGSAQPQLPVPHFNSSSIAAITPQPQVPELLSCSLANTGGGAAESGCVTTMHDLFTAFHPLGPDQAPGLPGAMLAATVAAWQQQQQQQQQQLLQQQQHHHQQQLLRDQIVDTGRAEAADATVVGGFQIAHVAAPASMSTASETAVTASTSFVSAGMALPAAAAASLAAVASGSASTAINASACPTVLCAAAPIPVACIGALSPALASVPGLQHAGTVSSPLDALRQPPSQFTSAPQLDSARPVELGPLPPVVQPVRSVATADAATTAIISTRTTNASWASSFDNDSSIGGWQKQPSPAPAATAAATTAAVAPGPAARAHGASYPNQLLTTGCTSSSDPTASPEPALLGQLLGHLAADSTVTPGDSNMMDLYEKEAGWAKAVAVAGAAGNVGRANNYASERGTPRPSTAVLGSGLEDGAFLEEMMQFLTSECSTAPPTLFPGKHPCQSAPPTVTGFSNITAAPNVPTSTPEGSSASSAAEAAAAEMAAAAGASGSLHSSATGPRVNGAAPVGVAAASGAAAAAAATMVSREDDDDRDDEAWASVRREVRRLENLCSWAHHQQAHQEHVDKKGGPDSDPGIHQSKHLLRSQSS</sequence>
<dbReference type="AlphaFoldDB" id="A0A8J4GK00"/>
<protein>
    <submittedName>
        <fullName evidence="2">Uncharacterized protein</fullName>
    </submittedName>
</protein>
<evidence type="ECO:0000256" key="1">
    <source>
        <dbReference type="SAM" id="MobiDB-lite"/>
    </source>
</evidence>
<evidence type="ECO:0000313" key="2">
    <source>
        <dbReference type="EMBL" id="GIM08533.1"/>
    </source>
</evidence>
<reference evidence="2" key="1">
    <citation type="journal article" date="2021" name="Proc. Natl. Acad. Sci. U.S.A.">
        <title>Three genomes in the algal genus Volvox reveal the fate of a haploid sex-determining region after a transition to homothallism.</title>
        <authorList>
            <person name="Yamamoto K."/>
            <person name="Hamaji T."/>
            <person name="Kawai-Toyooka H."/>
            <person name="Matsuzaki R."/>
            <person name="Takahashi F."/>
            <person name="Nishimura Y."/>
            <person name="Kawachi M."/>
            <person name="Noguchi H."/>
            <person name="Minakuchi Y."/>
            <person name="Umen J.G."/>
            <person name="Toyoda A."/>
            <person name="Nozaki H."/>
        </authorList>
    </citation>
    <scope>NUCLEOTIDE SEQUENCE</scope>
    <source>
        <strain evidence="2">NIES-3785</strain>
    </source>
</reference>